<organism evidence="4 5">
    <name type="scientific">Cocleimonas flava</name>
    <dbReference type="NCBI Taxonomy" id="634765"/>
    <lineage>
        <taxon>Bacteria</taxon>
        <taxon>Pseudomonadati</taxon>
        <taxon>Pseudomonadota</taxon>
        <taxon>Gammaproteobacteria</taxon>
        <taxon>Thiotrichales</taxon>
        <taxon>Thiotrichaceae</taxon>
        <taxon>Cocleimonas</taxon>
    </lineage>
</organism>
<evidence type="ECO:0000256" key="2">
    <source>
        <dbReference type="ARBA" id="ARBA00005718"/>
    </source>
</evidence>
<dbReference type="RefSeq" id="WP_131907715.1">
    <property type="nucleotide sequence ID" value="NZ_BAAAFU010000007.1"/>
</dbReference>
<dbReference type="InterPro" id="IPR042072">
    <property type="entry name" value="DsrC-like_C"/>
</dbReference>
<comment type="subcellular location">
    <subcellularLocation>
        <location evidence="1">Cytoplasm</location>
    </subcellularLocation>
</comment>
<gene>
    <name evidence="4" type="ORF">EV695_3980</name>
</gene>
<accession>A0A4R1ERW9</accession>
<evidence type="ECO:0000256" key="3">
    <source>
        <dbReference type="ARBA" id="ARBA00022490"/>
    </source>
</evidence>
<dbReference type="GO" id="GO:0005737">
    <property type="term" value="C:cytoplasm"/>
    <property type="evidence" value="ECO:0007669"/>
    <property type="project" value="UniProtKB-SubCell"/>
</dbReference>
<protein>
    <submittedName>
        <fullName evidence="4">TusE/DsrC/DsvC family sulfur relay protein</fullName>
    </submittedName>
</protein>
<dbReference type="Proteomes" id="UP000294887">
    <property type="component" value="Unassembled WGS sequence"/>
</dbReference>
<dbReference type="InterPro" id="IPR025526">
    <property type="entry name" value="DsrC-like_dom_sf"/>
</dbReference>
<evidence type="ECO:0000313" key="4">
    <source>
        <dbReference type="EMBL" id="TCJ83240.1"/>
    </source>
</evidence>
<dbReference type="SUPFAM" id="SSF69721">
    <property type="entry name" value="DsrC, the gamma subunit of dissimilatory sulfite reductase"/>
    <property type="match status" value="1"/>
</dbReference>
<reference evidence="4 5" key="1">
    <citation type="submission" date="2019-03" db="EMBL/GenBank/DDBJ databases">
        <title>Genomic Encyclopedia of Type Strains, Phase IV (KMG-IV): sequencing the most valuable type-strain genomes for metagenomic binning, comparative biology and taxonomic classification.</title>
        <authorList>
            <person name="Goeker M."/>
        </authorList>
    </citation>
    <scope>NUCLEOTIDE SEQUENCE [LARGE SCALE GENOMIC DNA]</scope>
    <source>
        <strain evidence="4 5">DSM 24830</strain>
    </source>
</reference>
<comment type="caution">
    <text evidence="4">The sequence shown here is derived from an EMBL/GenBank/DDBJ whole genome shotgun (WGS) entry which is preliminary data.</text>
</comment>
<dbReference type="Pfam" id="PF04358">
    <property type="entry name" value="DsrC"/>
    <property type="match status" value="1"/>
</dbReference>
<keyword evidence="3" id="KW-0963">Cytoplasm</keyword>
<dbReference type="AlphaFoldDB" id="A0A4R1ERW9"/>
<evidence type="ECO:0000256" key="1">
    <source>
        <dbReference type="ARBA" id="ARBA00004496"/>
    </source>
</evidence>
<dbReference type="Gene3D" id="1.10.10.370">
    <property type="entry name" value="DsrC-like protein, C-terminal domain"/>
    <property type="match status" value="1"/>
</dbReference>
<keyword evidence="5" id="KW-1185">Reference proteome</keyword>
<name>A0A4R1ERW9_9GAMM</name>
<dbReference type="InterPro" id="IPR007453">
    <property type="entry name" value="DsrC/TusE"/>
</dbReference>
<evidence type="ECO:0000313" key="5">
    <source>
        <dbReference type="Proteomes" id="UP000294887"/>
    </source>
</evidence>
<sequence length="123" mass="14413">MMFTDVTMDEMFPRALPVFKPALPILKTEQIYASINLKAAELGLTLNEQQWEVINFVMDFYEVCDDCENARKLADLMRDEFIMQGGRRYLYKLFPNGPINTIHELVDLPNLRNETDKSFGTRW</sequence>
<proteinExistence type="inferred from homology"/>
<dbReference type="EMBL" id="SMFQ01000005">
    <property type="protein sequence ID" value="TCJ83240.1"/>
    <property type="molecule type" value="Genomic_DNA"/>
</dbReference>
<comment type="similarity">
    <text evidence="2">Belongs to the DsrC/TusE family.</text>
</comment>
<dbReference type="OrthoDB" id="9786347at2"/>